<protein>
    <submittedName>
        <fullName evidence="7">GTP-binding protein</fullName>
    </submittedName>
</protein>
<evidence type="ECO:0000256" key="2">
    <source>
        <dbReference type="ARBA" id="ARBA00022801"/>
    </source>
</evidence>
<feature type="domain" description="CobW C-terminal" evidence="6">
    <location>
        <begin position="222"/>
        <end position="309"/>
    </location>
</feature>
<keyword evidence="8" id="KW-1185">Reference proteome</keyword>
<evidence type="ECO:0000256" key="4">
    <source>
        <dbReference type="ARBA" id="ARBA00034320"/>
    </source>
</evidence>
<evidence type="ECO:0000313" key="8">
    <source>
        <dbReference type="Proteomes" id="UP001524944"/>
    </source>
</evidence>
<dbReference type="InterPro" id="IPR011629">
    <property type="entry name" value="CobW-like_C"/>
</dbReference>
<evidence type="ECO:0000256" key="3">
    <source>
        <dbReference type="ARBA" id="ARBA00023186"/>
    </source>
</evidence>
<dbReference type="InterPro" id="IPR027417">
    <property type="entry name" value="P-loop_NTPase"/>
</dbReference>
<reference evidence="7 8" key="1">
    <citation type="submission" date="2022-08" db="EMBL/GenBank/DDBJ databases">
        <title>Proteogenomics of the novel Dehalobacterium formicoaceticum strain EZ94 highlights a key role of methyltransferases during anaerobic dichloromethane degradation.</title>
        <authorList>
            <person name="Wasmund K."/>
        </authorList>
    </citation>
    <scope>NUCLEOTIDE SEQUENCE [LARGE SCALE GENOMIC DNA]</scope>
    <source>
        <strain evidence="7 8">EZ94</strain>
    </source>
</reference>
<dbReference type="SUPFAM" id="SSF90002">
    <property type="entry name" value="Hypothetical protein YjiA, C-terminal domain"/>
    <property type="match status" value="1"/>
</dbReference>
<dbReference type="SMART" id="SM00833">
    <property type="entry name" value="CobW_C"/>
    <property type="match status" value="1"/>
</dbReference>
<dbReference type="PANTHER" id="PTHR13748:SF62">
    <property type="entry name" value="COBW DOMAIN-CONTAINING PROTEIN"/>
    <property type="match status" value="1"/>
</dbReference>
<keyword evidence="1" id="KW-0547">Nucleotide-binding</keyword>
<dbReference type="Gene3D" id="3.40.50.300">
    <property type="entry name" value="P-loop containing nucleotide triphosphate hydrolases"/>
    <property type="match status" value="1"/>
</dbReference>
<dbReference type="Pfam" id="PF07683">
    <property type="entry name" value="CobW_C"/>
    <property type="match status" value="1"/>
</dbReference>
<dbReference type="Pfam" id="PF02492">
    <property type="entry name" value="cobW"/>
    <property type="match status" value="1"/>
</dbReference>
<organism evidence="7 8">
    <name type="scientific">Dehalobacterium formicoaceticum</name>
    <dbReference type="NCBI Taxonomy" id="51515"/>
    <lineage>
        <taxon>Bacteria</taxon>
        <taxon>Bacillati</taxon>
        <taxon>Bacillota</taxon>
        <taxon>Clostridia</taxon>
        <taxon>Eubacteriales</taxon>
        <taxon>Peptococcaceae</taxon>
        <taxon>Dehalobacterium</taxon>
    </lineage>
</organism>
<evidence type="ECO:0000256" key="1">
    <source>
        <dbReference type="ARBA" id="ARBA00022741"/>
    </source>
</evidence>
<dbReference type="InterPro" id="IPR003495">
    <property type="entry name" value="CobW/HypB/UreG_nucleotide-bd"/>
</dbReference>
<comment type="caution">
    <text evidence="7">The sequence shown here is derived from an EMBL/GenBank/DDBJ whole genome shotgun (WGS) entry which is preliminary data.</text>
</comment>
<dbReference type="Proteomes" id="UP001524944">
    <property type="component" value="Unassembled WGS sequence"/>
</dbReference>
<keyword evidence="2" id="KW-0378">Hydrolase</keyword>
<gene>
    <name evidence="7" type="ORF">NVS47_05850</name>
</gene>
<keyword evidence="3" id="KW-0143">Chaperone</keyword>
<accession>A0ABT1Y2F5</accession>
<evidence type="ECO:0000259" key="6">
    <source>
        <dbReference type="SMART" id="SM00833"/>
    </source>
</evidence>
<dbReference type="RefSeq" id="WP_089608724.1">
    <property type="nucleotide sequence ID" value="NZ_CP022121.1"/>
</dbReference>
<dbReference type="Gene3D" id="3.30.1220.10">
    <property type="entry name" value="CobW-like, C-terminal domain"/>
    <property type="match status" value="1"/>
</dbReference>
<dbReference type="PANTHER" id="PTHR13748">
    <property type="entry name" value="COBW-RELATED"/>
    <property type="match status" value="1"/>
</dbReference>
<comment type="similarity">
    <text evidence="4">Belongs to the SIMIBI class G3E GTPase family. ZNG1 subfamily.</text>
</comment>
<name>A0ABT1Y2F5_9FIRM</name>
<evidence type="ECO:0000256" key="5">
    <source>
        <dbReference type="ARBA" id="ARBA00049117"/>
    </source>
</evidence>
<dbReference type="InterPro" id="IPR036627">
    <property type="entry name" value="CobW-likC_sf"/>
</dbReference>
<proteinExistence type="inferred from homology"/>
<sequence>MVRLDIVSGFLGAGKTAFIKKIIEACIERREKIVLIENEYGQINVDGALLKDQDIEIHELLQGCVCCTLKEEFAFTLQKILQQKPDRIIFEPSGIFIFDEIFNLFKDPKIAEQCYINSVTTIVDAPNFHQNNNSFTRFFDNQIQHASTLVLSKTQNMAPAAIEEIVQLLKEKNNRAPCIAKEWGDISHQEMMLILDGNTKYALKNYLEEMSEDHHVHEPHVFQSVGIRTGRIFEQTELEEILGQLSTAQYGKILRGKGIVNARENCWEFNIVNGAYQIDKISSTTSGIASFIGLDLKKEKLQSLFVKADPFLMFP</sequence>
<evidence type="ECO:0000313" key="7">
    <source>
        <dbReference type="EMBL" id="MCR6545040.1"/>
    </source>
</evidence>
<dbReference type="SUPFAM" id="SSF52540">
    <property type="entry name" value="P-loop containing nucleoside triphosphate hydrolases"/>
    <property type="match status" value="1"/>
</dbReference>
<comment type="catalytic activity">
    <reaction evidence="5">
        <text>GTP + H2O = GDP + phosphate + H(+)</text>
        <dbReference type="Rhea" id="RHEA:19669"/>
        <dbReference type="ChEBI" id="CHEBI:15377"/>
        <dbReference type="ChEBI" id="CHEBI:15378"/>
        <dbReference type="ChEBI" id="CHEBI:37565"/>
        <dbReference type="ChEBI" id="CHEBI:43474"/>
        <dbReference type="ChEBI" id="CHEBI:58189"/>
    </reaction>
    <physiologicalReaction direction="left-to-right" evidence="5">
        <dbReference type="Rhea" id="RHEA:19670"/>
    </physiologicalReaction>
</comment>
<dbReference type="InterPro" id="IPR051316">
    <property type="entry name" value="Zinc-reg_GTPase_activator"/>
</dbReference>
<dbReference type="EMBL" id="JANPWE010000002">
    <property type="protein sequence ID" value="MCR6545040.1"/>
    <property type="molecule type" value="Genomic_DNA"/>
</dbReference>